<dbReference type="OrthoDB" id="205088at2157"/>
<keyword evidence="4" id="KW-1185">Reference proteome</keyword>
<dbReference type="InterPro" id="IPR042099">
    <property type="entry name" value="ANL_N_sf"/>
</dbReference>
<dbReference type="Pfam" id="PF00501">
    <property type="entry name" value="AMP-binding"/>
    <property type="match status" value="1"/>
</dbReference>
<feature type="compositionally biased region" description="Low complexity" evidence="1">
    <location>
        <begin position="239"/>
        <end position="251"/>
    </location>
</feature>
<protein>
    <recommendedName>
        <fullName evidence="2">AMP-dependent synthetase/ligase domain-containing protein</fullName>
    </recommendedName>
</protein>
<name>V4HDC3_9EURY</name>
<dbReference type="PATRIC" id="fig|1324957.4.peg.1558"/>
<evidence type="ECO:0000259" key="2">
    <source>
        <dbReference type="Pfam" id="PF00501"/>
    </source>
</evidence>
<dbReference type="Gene3D" id="3.40.50.12780">
    <property type="entry name" value="N-terminal domain of ligase-like"/>
    <property type="match status" value="1"/>
</dbReference>
<dbReference type="RefSeq" id="WP_023394123.1">
    <property type="nucleotide sequence ID" value="NZ_ASGZ01000026.1"/>
</dbReference>
<dbReference type="AlphaFoldDB" id="V4HDC3"/>
<comment type="caution">
    <text evidence="3">The sequence shown here is derived from an EMBL/GenBank/DDBJ whole genome shotgun (WGS) entry which is preliminary data.</text>
</comment>
<accession>V4HDC3</accession>
<dbReference type="Proteomes" id="UP000017840">
    <property type="component" value="Unassembled WGS sequence"/>
</dbReference>
<reference evidence="3 4" key="1">
    <citation type="journal article" date="2013" name="Genome Announc.">
        <title>Draft Genome Sequence of 'Candidatus Halobonum tyrrellensis' Strain G22, Isolated from the Hypersaline Waters of Lake Tyrrell, Australia.</title>
        <authorList>
            <person name="Ugalde J.A."/>
            <person name="Narasingarao P."/>
            <person name="Kuo S."/>
            <person name="Podell S."/>
            <person name="Allen E.E."/>
        </authorList>
    </citation>
    <scope>NUCLEOTIDE SEQUENCE [LARGE SCALE GENOMIC DNA]</scope>
    <source>
        <strain evidence="3 4">G22</strain>
    </source>
</reference>
<evidence type="ECO:0000313" key="3">
    <source>
        <dbReference type="EMBL" id="ESP88715.1"/>
    </source>
</evidence>
<gene>
    <name evidence="3" type="ORF">K933_07688</name>
</gene>
<organism evidence="3 4">
    <name type="scientific">Candidatus Halobonum tyrrellensis G22</name>
    <dbReference type="NCBI Taxonomy" id="1324957"/>
    <lineage>
        <taxon>Archaea</taxon>
        <taxon>Methanobacteriati</taxon>
        <taxon>Methanobacteriota</taxon>
        <taxon>Stenosarchaea group</taxon>
        <taxon>Halobacteria</taxon>
        <taxon>Halobacteriales</taxon>
        <taxon>Haloferacaceae</taxon>
        <taxon>Candidatus Halobonum</taxon>
    </lineage>
</organism>
<feature type="region of interest" description="Disordered" evidence="1">
    <location>
        <begin position="231"/>
        <end position="261"/>
    </location>
</feature>
<evidence type="ECO:0000313" key="4">
    <source>
        <dbReference type="Proteomes" id="UP000017840"/>
    </source>
</evidence>
<dbReference type="InterPro" id="IPR000873">
    <property type="entry name" value="AMP-dep_synth/lig_dom"/>
</dbReference>
<feature type="compositionally biased region" description="Basic and acidic residues" evidence="1">
    <location>
        <begin position="24"/>
        <end position="34"/>
    </location>
</feature>
<dbReference type="EMBL" id="ASGZ01000026">
    <property type="protein sequence ID" value="ESP88715.1"/>
    <property type="molecule type" value="Genomic_DNA"/>
</dbReference>
<dbReference type="SUPFAM" id="SSF56801">
    <property type="entry name" value="Acetyl-CoA synthetase-like"/>
    <property type="match status" value="1"/>
</dbReference>
<feature type="domain" description="AMP-dependent synthetase/ligase" evidence="2">
    <location>
        <begin position="27"/>
        <end position="96"/>
    </location>
</feature>
<evidence type="ECO:0000256" key="1">
    <source>
        <dbReference type="SAM" id="MobiDB-lite"/>
    </source>
</evidence>
<dbReference type="eggNOG" id="arCOG04770">
    <property type="taxonomic scope" value="Archaea"/>
</dbReference>
<sequence length="273" mass="27721">MTDSDPRPGADPSASDAAVVPDLVARERRSDRPAVVDAARGRTHSYADVCTTAYKAGNVLRHLGVHDGARVAVEAAPAFQPLTTFLGSALLGAVTAFDAAPGTDARVVVVDARRESEFDLPPGSKLCAFGGAPDRADTTHWEGEVWSENPAFPPATYDPDAPVLAADGATHDHATLLDAARGAVDALDLTADDRVDLRAPLSDPRAVAAGVLAPLLAGGAVRLPVVGAEGGESGEADAAEAATAAVATGDSDPPDAPDVPTLWLADVSLSRSG</sequence>
<feature type="region of interest" description="Disordered" evidence="1">
    <location>
        <begin position="1"/>
        <end position="37"/>
    </location>
</feature>
<proteinExistence type="predicted"/>